<dbReference type="PANTHER" id="PTHR24078">
    <property type="entry name" value="DNAJ HOMOLOG SUBFAMILY C MEMBER"/>
    <property type="match status" value="1"/>
</dbReference>
<dbReference type="Gene3D" id="1.10.287.110">
    <property type="entry name" value="DnaJ domain"/>
    <property type="match status" value="1"/>
</dbReference>
<dbReference type="InterPro" id="IPR001623">
    <property type="entry name" value="DnaJ_domain"/>
</dbReference>
<dbReference type="GO" id="GO:0051087">
    <property type="term" value="F:protein-folding chaperone binding"/>
    <property type="evidence" value="ECO:0007669"/>
    <property type="project" value="TreeGrafter"/>
</dbReference>
<dbReference type="Pfam" id="PF00226">
    <property type="entry name" value="DnaJ"/>
    <property type="match status" value="1"/>
</dbReference>
<dbReference type="GO" id="GO:0006457">
    <property type="term" value="P:protein folding"/>
    <property type="evidence" value="ECO:0007669"/>
    <property type="project" value="InterPro"/>
</dbReference>
<dbReference type="PROSITE" id="PS50076">
    <property type="entry name" value="DNAJ_2"/>
    <property type="match status" value="1"/>
</dbReference>
<dbReference type="GO" id="GO:0005829">
    <property type="term" value="C:cytosol"/>
    <property type="evidence" value="ECO:0007669"/>
    <property type="project" value="TreeGrafter"/>
</dbReference>
<sequence>MGFDYYAILDIPRSASAIEIRLAYRKWAVRCHPKNDFHDPPEIPLPSISISHYWELLHEAFDVLSDPLRKRIYDVYGEEGLKSGVVTPTGFVKPYVFSNNCMKIYKDFFATYSPYGDLIDALTNPPPLCQNDASLVRSKAPDIEQYIDLELPEIYHGAIKKMKITREEFIDEAQVRTKIVEETLTVSIPAGTPTGTKIRFEGAGNCSPKTFPSDIVFEVRERTHERYRREGADLQVEVPISLKDAIVGFPLELIGVDGRRLAIQIVDVVRPGYVKSLKGEGLPVADGDEPLKRGDLHLTFSTSFPDFIPKNLRDKFRVLFDELYQETNNIQ</sequence>
<dbReference type="PRINTS" id="PR00625">
    <property type="entry name" value="JDOMAIN"/>
</dbReference>
<dbReference type="CDD" id="cd06257">
    <property type="entry name" value="DnaJ"/>
    <property type="match status" value="1"/>
</dbReference>
<reference evidence="2 3" key="1">
    <citation type="submission" date="2017-06" db="EMBL/GenBank/DDBJ databases">
        <title>Aedes aegypti genome working group (AGWG) sequencing and assembly.</title>
        <authorList>
            <consortium name="Aedes aegypti Genome Working Group (AGWG)"/>
            <person name="Matthews B.J."/>
        </authorList>
    </citation>
    <scope>NUCLEOTIDE SEQUENCE [LARGE SCALE GENOMIC DNA]</scope>
    <source>
        <strain evidence="2 3">LVP_AGWG</strain>
    </source>
</reference>
<dbReference type="Pfam" id="PF01556">
    <property type="entry name" value="DnaJ_C"/>
    <property type="match status" value="1"/>
</dbReference>
<dbReference type="Proteomes" id="UP000008820">
    <property type="component" value="Chromosome 2"/>
</dbReference>
<dbReference type="GO" id="GO:0051082">
    <property type="term" value="F:unfolded protein binding"/>
    <property type="evidence" value="ECO:0007669"/>
    <property type="project" value="InterPro"/>
</dbReference>
<protein>
    <submittedName>
        <fullName evidence="2">Uncharacterized protein</fullName>
    </submittedName>
</protein>
<dbReference type="SUPFAM" id="SSF46565">
    <property type="entry name" value="Chaperone J-domain"/>
    <property type="match status" value="1"/>
</dbReference>
<dbReference type="SMART" id="SM00271">
    <property type="entry name" value="DnaJ"/>
    <property type="match status" value="1"/>
</dbReference>
<evidence type="ECO:0000313" key="2">
    <source>
        <dbReference type="EnsemblMetazoa" id="AAEL000360-PA"/>
    </source>
</evidence>
<gene>
    <name evidence="2" type="primary">5575199</name>
</gene>
<dbReference type="InParanoid" id="A0A1S4EVM1"/>
<dbReference type="EnsemblMetazoa" id="AAEL000360-RA">
    <property type="protein sequence ID" value="AAEL000360-PA"/>
    <property type="gene ID" value="AAEL000360"/>
</dbReference>
<dbReference type="InterPro" id="IPR051339">
    <property type="entry name" value="DnaJ_subfamily_B"/>
</dbReference>
<dbReference type="VEuPathDB" id="VectorBase:AAEL000360"/>
<dbReference type="CDD" id="cd10747">
    <property type="entry name" value="DnaJ_C"/>
    <property type="match status" value="1"/>
</dbReference>
<dbReference type="OrthoDB" id="550424at2759"/>
<dbReference type="AlphaFoldDB" id="A0A1S4EVM1"/>
<organism evidence="2 3">
    <name type="scientific">Aedes aegypti</name>
    <name type="common">Yellowfever mosquito</name>
    <name type="synonym">Culex aegypti</name>
    <dbReference type="NCBI Taxonomy" id="7159"/>
    <lineage>
        <taxon>Eukaryota</taxon>
        <taxon>Metazoa</taxon>
        <taxon>Ecdysozoa</taxon>
        <taxon>Arthropoda</taxon>
        <taxon>Hexapoda</taxon>
        <taxon>Insecta</taxon>
        <taxon>Pterygota</taxon>
        <taxon>Neoptera</taxon>
        <taxon>Endopterygota</taxon>
        <taxon>Diptera</taxon>
        <taxon>Nematocera</taxon>
        <taxon>Culicoidea</taxon>
        <taxon>Culicidae</taxon>
        <taxon>Culicinae</taxon>
        <taxon>Aedini</taxon>
        <taxon>Aedes</taxon>
        <taxon>Stegomyia</taxon>
    </lineage>
</organism>
<name>A0A1S4EVM1_AEDAE</name>
<keyword evidence="1" id="KW-0143">Chaperone</keyword>
<reference evidence="2" key="2">
    <citation type="submission" date="2020-05" db="UniProtKB">
        <authorList>
            <consortium name="EnsemblMetazoa"/>
        </authorList>
    </citation>
    <scope>IDENTIFICATION</scope>
    <source>
        <strain evidence="2">LVP_AGWG</strain>
    </source>
</reference>
<dbReference type="Gene3D" id="2.60.260.20">
    <property type="entry name" value="Urease metallochaperone UreE, N-terminal domain"/>
    <property type="match status" value="2"/>
</dbReference>
<dbReference type="InterPro" id="IPR008971">
    <property type="entry name" value="HSP40/DnaJ_pept-bd"/>
</dbReference>
<dbReference type="InterPro" id="IPR036869">
    <property type="entry name" value="J_dom_sf"/>
</dbReference>
<keyword evidence="3" id="KW-1185">Reference proteome</keyword>
<accession>A0A1S4EVM1</accession>
<evidence type="ECO:0000313" key="3">
    <source>
        <dbReference type="Proteomes" id="UP000008820"/>
    </source>
</evidence>
<dbReference type="InterPro" id="IPR002939">
    <property type="entry name" value="DnaJ_C"/>
</dbReference>
<evidence type="ECO:0000256" key="1">
    <source>
        <dbReference type="ARBA" id="ARBA00023186"/>
    </source>
</evidence>
<dbReference type="PANTHER" id="PTHR24078:SF519">
    <property type="entry name" value="DNAJ HOMOLOG SUBFAMILY B MEMBER 13"/>
    <property type="match status" value="1"/>
</dbReference>
<proteinExistence type="predicted"/>
<dbReference type="SUPFAM" id="SSF49493">
    <property type="entry name" value="HSP40/DnaJ peptide-binding domain"/>
    <property type="match status" value="2"/>
</dbReference>